<sequence>MATAVKFPQLAEFVRGWRILLLAVMGIAISINAVLLYGFGALVGPFEQAFGWQRSDQQAAITFLYGGAVVGLQAVGWLNIRFGAKRVTIGSLLLMAVGYLSCIAWLGGSVWRLYVVFALLPIIGMGALATTWTQLIVSWFVYNRGLALAVGLSGTGITAALVPQLMTWTVAHYSWPGVFVGLALLNLAVMAVALIWFQLPEAAPLSRSESQQPEMVGGGLSFRQGLLSSRFWLCNLSLALVVSAIVGIVTNTIPMLLDRGFSAAEAAAIFGFFGLSLIAGRLVVGYLLDRFWPPLIASVSLFLPVIGYLIFLFGSQDVVMLAVAVALFGLGAGAEFDIAAFLIAKYFGIGDYTRLFGFHQGLITVASAAAPLLFAALYAWSGGYQWLLVYCLVSTAAGSLLLLALGRVPQFSHGTPPE</sequence>
<comment type="caution">
    <text evidence="6">The sequence shown here is derived from an EMBL/GenBank/DDBJ whole genome shotgun (WGS) entry which is preliminary data.</text>
</comment>
<feature type="transmembrane region" description="Helical" evidence="4">
    <location>
        <begin position="87"/>
        <end position="107"/>
    </location>
</feature>
<dbReference type="InterPro" id="IPR011701">
    <property type="entry name" value="MFS"/>
</dbReference>
<feature type="domain" description="Major facilitator superfamily (MFS) profile" evidence="5">
    <location>
        <begin position="18"/>
        <end position="412"/>
    </location>
</feature>
<dbReference type="InterPro" id="IPR050327">
    <property type="entry name" value="Proton-linked_MCT"/>
</dbReference>
<feature type="transmembrane region" description="Helical" evidence="4">
    <location>
        <begin position="319"/>
        <end position="344"/>
    </location>
</feature>
<feature type="transmembrane region" description="Helical" evidence="4">
    <location>
        <begin position="386"/>
        <end position="405"/>
    </location>
</feature>
<dbReference type="Gene3D" id="1.20.1250.20">
    <property type="entry name" value="MFS general substrate transporter like domains"/>
    <property type="match status" value="2"/>
</dbReference>
<keyword evidence="1 4" id="KW-0812">Transmembrane</keyword>
<name>A0A4Y8UG02_9GAMM</name>
<evidence type="ECO:0000313" key="7">
    <source>
        <dbReference type="Proteomes" id="UP000298133"/>
    </source>
</evidence>
<feature type="transmembrane region" description="Helical" evidence="4">
    <location>
        <begin position="231"/>
        <end position="254"/>
    </location>
</feature>
<evidence type="ECO:0000256" key="1">
    <source>
        <dbReference type="ARBA" id="ARBA00022692"/>
    </source>
</evidence>
<dbReference type="GO" id="GO:0022857">
    <property type="term" value="F:transmembrane transporter activity"/>
    <property type="evidence" value="ECO:0007669"/>
    <property type="project" value="InterPro"/>
</dbReference>
<feature type="transmembrane region" description="Helical" evidence="4">
    <location>
        <begin position="113"/>
        <end position="133"/>
    </location>
</feature>
<dbReference type="PROSITE" id="PS50850">
    <property type="entry name" value="MFS"/>
    <property type="match status" value="1"/>
</dbReference>
<accession>A0A4Y8UG02</accession>
<evidence type="ECO:0000256" key="2">
    <source>
        <dbReference type="ARBA" id="ARBA00022989"/>
    </source>
</evidence>
<gene>
    <name evidence="6" type="ORF">E3W66_05700</name>
</gene>
<protein>
    <submittedName>
        <fullName evidence="6">MFS transporter</fullName>
    </submittedName>
</protein>
<keyword evidence="7" id="KW-1185">Reference proteome</keyword>
<dbReference type="SUPFAM" id="SSF103473">
    <property type="entry name" value="MFS general substrate transporter"/>
    <property type="match status" value="1"/>
</dbReference>
<dbReference type="PANTHER" id="PTHR11360:SF290">
    <property type="entry name" value="MONOCARBOXYLATE MFS PERMEASE"/>
    <property type="match status" value="1"/>
</dbReference>
<feature type="transmembrane region" description="Helical" evidence="4">
    <location>
        <begin position="356"/>
        <end position="380"/>
    </location>
</feature>
<dbReference type="EMBL" id="SPIA01000002">
    <property type="protein sequence ID" value="TFH67745.1"/>
    <property type="molecule type" value="Genomic_DNA"/>
</dbReference>
<dbReference type="Pfam" id="PF07690">
    <property type="entry name" value="MFS_1"/>
    <property type="match status" value="1"/>
</dbReference>
<dbReference type="Proteomes" id="UP000298133">
    <property type="component" value="Unassembled WGS sequence"/>
</dbReference>
<feature type="transmembrane region" description="Helical" evidence="4">
    <location>
        <begin position="20"/>
        <end position="39"/>
    </location>
</feature>
<reference evidence="6 7" key="1">
    <citation type="submission" date="2019-03" db="EMBL/GenBank/DDBJ databases">
        <title>Draft genome of Gammaproteobacteria bacterium LSUCC0057, a member of the SAR92 clade.</title>
        <authorList>
            <person name="Lanclos V.C."/>
            <person name="Doiron C."/>
            <person name="Henson M.W."/>
            <person name="Thrash J.C."/>
        </authorList>
    </citation>
    <scope>NUCLEOTIDE SEQUENCE [LARGE SCALE GENOMIC DNA]</scope>
    <source>
        <strain evidence="6 7">LSUCC0057</strain>
    </source>
</reference>
<dbReference type="InterPro" id="IPR020846">
    <property type="entry name" value="MFS_dom"/>
</dbReference>
<feature type="transmembrane region" description="Helical" evidence="4">
    <location>
        <begin position="178"/>
        <end position="197"/>
    </location>
</feature>
<feature type="transmembrane region" description="Helical" evidence="4">
    <location>
        <begin position="145"/>
        <end position="166"/>
    </location>
</feature>
<keyword evidence="3 4" id="KW-0472">Membrane</keyword>
<dbReference type="PANTHER" id="PTHR11360">
    <property type="entry name" value="MONOCARBOXYLATE TRANSPORTER"/>
    <property type="match status" value="1"/>
</dbReference>
<organism evidence="6 7">
    <name type="scientific">Gammaproteobacteria bacterium LSUCC0057</name>
    <dbReference type="NCBI Taxonomy" id="2559237"/>
    <lineage>
        <taxon>Bacteria</taxon>
        <taxon>Pseudomonadati</taxon>
        <taxon>Pseudomonadota</taxon>
        <taxon>Gammaproteobacteria</taxon>
        <taxon>Cellvibrionales</taxon>
        <taxon>Porticoccaceae</taxon>
        <taxon>SAR92 clade</taxon>
    </lineage>
</organism>
<feature type="transmembrane region" description="Helical" evidence="4">
    <location>
        <begin position="59"/>
        <end position="80"/>
    </location>
</feature>
<feature type="transmembrane region" description="Helical" evidence="4">
    <location>
        <begin position="295"/>
        <end position="313"/>
    </location>
</feature>
<evidence type="ECO:0000259" key="5">
    <source>
        <dbReference type="PROSITE" id="PS50850"/>
    </source>
</evidence>
<evidence type="ECO:0000313" key="6">
    <source>
        <dbReference type="EMBL" id="TFH67745.1"/>
    </source>
</evidence>
<proteinExistence type="predicted"/>
<evidence type="ECO:0000256" key="3">
    <source>
        <dbReference type="ARBA" id="ARBA00023136"/>
    </source>
</evidence>
<keyword evidence="2 4" id="KW-1133">Transmembrane helix</keyword>
<dbReference type="InterPro" id="IPR036259">
    <property type="entry name" value="MFS_trans_sf"/>
</dbReference>
<dbReference type="OrthoDB" id="3199327at2"/>
<dbReference type="CDD" id="cd17355">
    <property type="entry name" value="MFS_YcxA_like"/>
    <property type="match status" value="1"/>
</dbReference>
<feature type="transmembrane region" description="Helical" evidence="4">
    <location>
        <begin position="266"/>
        <end position="288"/>
    </location>
</feature>
<evidence type="ECO:0000256" key="4">
    <source>
        <dbReference type="SAM" id="Phobius"/>
    </source>
</evidence>
<dbReference type="AlphaFoldDB" id="A0A4Y8UG02"/>